<dbReference type="InterPro" id="IPR029787">
    <property type="entry name" value="Nucleotide_cyclase"/>
</dbReference>
<dbReference type="CDD" id="cd01948">
    <property type="entry name" value="EAL"/>
    <property type="match status" value="1"/>
</dbReference>
<keyword evidence="2" id="KW-1133">Transmembrane helix</keyword>
<sequence>MDEVTEQFPQHSPEGDGGAAGAERDCQAQEQRIGLSLLKHAYRNHLSNLFVNVACVLGVYAQFQYTGQGSTLVDTLTACLLTLSIGRTILAARDERHLSQETDPDSSLAVGASRRYFLGTFLGSLIWGGLLHAALQSGNQDLKYFTVIVVSAMASGATGVLAPMANTGRIYIATLLTLIIAELCLQPVPEFALATLVAVFMAVMLVTHQRNYNILRHSIRLQLRNHELVQDLRVQQEALTELNATLEDRVKKRTRDLKRLAEHDSLTQLYNRRGIIQWVEDQQPNIPDGYAFVVIFIDLDRFKQINDGMGHATGDCALAEIGERLADAAPEHAAFCRWGGDEFVGLVAVPEERCIDIGYEFTEQLRAIIEKPIIFSSQEVTVGFSAGLAVSRPRPVAVSEAIRSADLAAGEIKRTGRGNTLLFSKELVEEKERHLIIAQRLKHAVPANEMHLAFQPLVHADDFSLHSYEVLLRWDNPILGRVSPEEFIPIAEDIGEIVRIGEYVLDTALSTYTEELGRDSHVKLALNISLRQLVVPGFADFILGYLEKYGLSARSLILEVTETIFDARNQNQIIAVLNSLHAKGIEVHIDDFGTGYSSLSRLHEMPISALKIDKSFVQQIDDQRCAIIEGSVMIAERFGVHTVAEGVETVEQARLLHAIGVTYLQGYLFGKPKPHFAEVTVHSDFLLWTKDKQSRAS</sequence>
<dbReference type="Pfam" id="PF00990">
    <property type="entry name" value="GGDEF"/>
    <property type="match status" value="1"/>
</dbReference>
<dbReference type="InterPro" id="IPR043128">
    <property type="entry name" value="Rev_trsase/Diguanyl_cyclase"/>
</dbReference>
<evidence type="ECO:0000256" key="2">
    <source>
        <dbReference type="SAM" id="Phobius"/>
    </source>
</evidence>
<dbReference type="NCBIfam" id="TIGR00254">
    <property type="entry name" value="GGDEF"/>
    <property type="match status" value="1"/>
</dbReference>
<dbReference type="PANTHER" id="PTHR44757">
    <property type="entry name" value="DIGUANYLATE CYCLASE DGCP"/>
    <property type="match status" value="1"/>
</dbReference>
<evidence type="ECO:0000259" key="3">
    <source>
        <dbReference type="PROSITE" id="PS50883"/>
    </source>
</evidence>
<dbReference type="PANTHER" id="PTHR44757:SF2">
    <property type="entry name" value="BIOFILM ARCHITECTURE MAINTENANCE PROTEIN MBAA"/>
    <property type="match status" value="1"/>
</dbReference>
<gene>
    <name evidence="5" type="ORF">JL2886_03784</name>
</gene>
<dbReference type="InterPro" id="IPR052155">
    <property type="entry name" value="Biofilm_reg_signaling"/>
</dbReference>
<organism evidence="5 6">
    <name type="scientific">Phaeobacter gallaeciensis</name>
    <dbReference type="NCBI Taxonomy" id="60890"/>
    <lineage>
        <taxon>Bacteria</taxon>
        <taxon>Pseudomonadati</taxon>
        <taxon>Pseudomonadota</taxon>
        <taxon>Alphaproteobacteria</taxon>
        <taxon>Rhodobacterales</taxon>
        <taxon>Roseobacteraceae</taxon>
        <taxon>Phaeobacter</taxon>
    </lineage>
</organism>
<dbReference type="SMART" id="SM00052">
    <property type="entry name" value="EAL"/>
    <property type="match status" value="1"/>
</dbReference>
<dbReference type="InterPro" id="IPR000160">
    <property type="entry name" value="GGDEF_dom"/>
</dbReference>
<evidence type="ECO:0000256" key="1">
    <source>
        <dbReference type="SAM" id="MobiDB-lite"/>
    </source>
</evidence>
<accession>A0A1B0ZWX3</accession>
<protein>
    <submittedName>
        <fullName evidence="5">Diguanylate cyclase</fullName>
    </submittedName>
</protein>
<keyword evidence="2" id="KW-0812">Transmembrane</keyword>
<keyword evidence="6" id="KW-1185">Reference proteome</keyword>
<dbReference type="PROSITE" id="PS50883">
    <property type="entry name" value="EAL"/>
    <property type="match status" value="1"/>
</dbReference>
<reference evidence="5 6" key="1">
    <citation type="submission" date="2016-04" db="EMBL/GenBank/DDBJ databases">
        <authorList>
            <person name="Evans L.H."/>
            <person name="Alamgir A."/>
            <person name="Owens N."/>
            <person name="Weber N.D."/>
            <person name="Virtaneva K."/>
            <person name="Barbian K."/>
            <person name="Babar A."/>
            <person name="Rosenke K."/>
        </authorList>
    </citation>
    <scope>NUCLEOTIDE SEQUENCE [LARGE SCALE GENOMIC DNA]</scope>
    <source>
        <strain evidence="5 6">JL2886</strain>
    </source>
</reference>
<dbReference type="Pfam" id="PF00563">
    <property type="entry name" value="EAL"/>
    <property type="match status" value="1"/>
</dbReference>
<dbReference type="AlphaFoldDB" id="A0A1B0ZWX3"/>
<evidence type="ECO:0000259" key="4">
    <source>
        <dbReference type="PROSITE" id="PS50887"/>
    </source>
</evidence>
<feature type="transmembrane region" description="Helical" evidence="2">
    <location>
        <begin position="142"/>
        <end position="162"/>
    </location>
</feature>
<dbReference type="CDD" id="cd01949">
    <property type="entry name" value="GGDEF"/>
    <property type="match status" value="1"/>
</dbReference>
<feature type="transmembrane region" description="Helical" evidence="2">
    <location>
        <begin position="191"/>
        <end position="208"/>
    </location>
</feature>
<dbReference type="PROSITE" id="PS50887">
    <property type="entry name" value="GGDEF"/>
    <property type="match status" value="1"/>
</dbReference>
<feature type="domain" description="EAL" evidence="3">
    <location>
        <begin position="434"/>
        <end position="686"/>
    </location>
</feature>
<dbReference type="Proteomes" id="UP000092565">
    <property type="component" value="Chromosome"/>
</dbReference>
<dbReference type="InterPro" id="IPR001633">
    <property type="entry name" value="EAL_dom"/>
</dbReference>
<proteinExistence type="predicted"/>
<dbReference type="EMBL" id="CP015124">
    <property type="protein sequence ID" value="ANP38655.1"/>
    <property type="molecule type" value="Genomic_DNA"/>
</dbReference>
<dbReference type="SUPFAM" id="SSF55073">
    <property type="entry name" value="Nucleotide cyclase"/>
    <property type="match status" value="1"/>
</dbReference>
<keyword evidence="2" id="KW-0472">Membrane</keyword>
<evidence type="ECO:0000313" key="5">
    <source>
        <dbReference type="EMBL" id="ANP38655.1"/>
    </source>
</evidence>
<feature type="domain" description="GGDEF" evidence="4">
    <location>
        <begin position="290"/>
        <end position="425"/>
    </location>
</feature>
<name>A0A1B0ZWX3_9RHOB</name>
<dbReference type="Gene3D" id="3.30.70.270">
    <property type="match status" value="1"/>
</dbReference>
<feature type="transmembrane region" description="Helical" evidence="2">
    <location>
        <begin position="116"/>
        <end position="135"/>
    </location>
</feature>
<dbReference type="SMART" id="SM00267">
    <property type="entry name" value="GGDEF"/>
    <property type="match status" value="1"/>
</dbReference>
<evidence type="ECO:0000313" key="6">
    <source>
        <dbReference type="Proteomes" id="UP000092565"/>
    </source>
</evidence>
<dbReference type="Gene3D" id="3.20.20.450">
    <property type="entry name" value="EAL domain"/>
    <property type="match status" value="1"/>
</dbReference>
<dbReference type="InterPro" id="IPR035919">
    <property type="entry name" value="EAL_sf"/>
</dbReference>
<feature type="region of interest" description="Disordered" evidence="1">
    <location>
        <begin position="1"/>
        <end position="23"/>
    </location>
</feature>
<dbReference type="SUPFAM" id="SSF141868">
    <property type="entry name" value="EAL domain-like"/>
    <property type="match status" value="1"/>
</dbReference>